<evidence type="ECO:0000313" key="2">
    <source>
        <dbReference type="Proteomes" id="UP001054945"/>
    </source>
</evidence>
<protein>
    <recommendedName>
        <fullName evidence="3">Transposase</fullName>
    </recommendedName>
</protein>
<gene>
    <name evidence="1" type="ORF">CEXT_761461</name>
</gene>
<sequence>MTTAQEKVRDMIMDQIDTIDFLGNMIFSDELTFHIFGTVNHHNVRSLGSEQPNVVLESVIGSDKSEFGYCLMPGRISDHFLCKEP</sequence>
<evidence type="ECO:0008006" key="3">
    <source>
        <dbReference type="Google" id="ProtNLM"/>
    </source>
</evidence>
<comment type="caution">
    <text evidence="1">The sequence shown here is derived from an EMBL/GenBank/DDBJ whole genome shotgun (WGS) entry which is preliminary data.</text>
</comment>
<accession>A0AAV4QFI7</accession>
<dbReference type="EMBL" id="BPLR01006202">
    <property type="protein sequence ID" value="GIY08104.1"/>
    <property type="molecule type" value="Genomic_DNA"/>
</dbReference>
<keyword evidence="2" id="KW-1185">Reference proteome</keyword>
<organism evidence="1 2">
    <name type="scientific">Caerostris extrusa</name>
    <name type="common">Bark spider</name>
    <name type="synonym">Caerostris bankana</name>
    <dbReference type="NCBI Taxonomy" id="172846"/>
    <lineage>
        <taxon>Eukaryota</taxon>
        <taxon>Metazoa</taxon>
        <taxon>Ecdysozoa</taxon>
        <taxon>Arthropoda</taxon>
        <taxon>Chelicerata</taxon>
        <taxon>Arachnida</taxon>
        <taxon>Araneae</taxon>
        <taxon>Araneomorphae</taxon>
        <taxon>Entelegynae</taxon>
        <taxon>Araneoidea</taxon>
        <taxon>Araneidae</taxon>
        <taxon>Caerostris</taxon>
    </lineage>
</organism>
<name>A0AAV4QFI7_CAEEX</name>
<dbReference type="Proteomes" id="UP001054945">
    <property type="component" value="Unassembled WGS sequence"/>
</dbReference>
<reference evidence="1 2" key="1">
    <citation type="submission" date="2021-06" db="EMBL/GenBank/DDBJ databases">
        <title>Caerostris extrusa draft genome.</title>
        <authorList>
            <person name="Kono N."/>
            <person name="Arakawa K."/>
        </authorList>
    </citation>
    <scope>NUCLEOTIDE SEQUENCE [LARGE SCALE GENOMIC DNA]</scope>
</reference>
<proteinExistence type="predicted"/>
<evidence type="ECO:0000313" key="1">
    <source>
        <dbReference type="EMBL" id="GIY08104.1"/>
    </source>
</evidence>
<dbReference type="AlphaFoldDB" id="A0AAV4QFI7"/>